<reference evidence="2 3" key="1">
    <citation type="submission" date="2019-06" db="EMBL/GenBank/DDBJ databases">
        <authorList>
            <person name="Broberg M."/>
        </authorList>
    </citation>
    <scope>NUCLEOTIDE SEQUENCE [LARGE SCALE GENOMIC DNA]</scope>
</reference>
<comment type="similarity">
    <text evidence="1">Belongs to the AIM24 family.</text>
</comment>
<dbReference type="Pfam" id="PF01987">
    <property type="entry name" value="AIM24"/>
    <property type="match status" value="1"/>
</dbReference>
<comment type="caution">
    <text evidence="2">The sequence shown here is derived from an EMBL/GenBank/DDBJ whole genome shotgun (WGS) entry which is preliminary data.</text>
</comment>
<dbReference type="InterPro" id="IPR036983">
    <property type="entry name" value="AIM24_sf"/>
</dbReference>
<dbReference type="InterPro" id="IPR016031">
    <property type="entry name" value="Trp_RNA-bd_attenuator-like_dom"/>
</dbReference>
<dbReference type="PANTHER" id="PTHR43657:SF1">
    <property type="entry name" value="ALTERED INHERITANCE OF MITOCHONDRIA PROTEIN 24, MITOCHONDRIAL"/>
    <property type="match status" value="1"/>
</dbReference>
<comment type="subcellular location">
    <subcellularLocation>
        <location evidence="1">Mitochondrion</location>
    </subcellularLocation>
</comment>
<dbReference type="EMBL" id="CABFNS010000755">
    <property type="protein sequence ID" value="VUC26709.1"/>
    <property type="molecule type" value="Genomic_DNA"/>
</dbReference>
<accession>A0ABY6U6H8</accession>
<dbReference type="Gene3D" id="3.60.160.10">
    <property type="entry name" value="Mitochondrial biogenesis AIM24"/>
    <property type="match status" value="1"/>
</dbReference>
<dbReference type="SUPFAM" id="SSF51219">
    <property type="entry name" value="TRAP-like"/>
    <property type="match status" value="1"/>
</dbReference>
<dbReference type="PANTHER" id="PTHR43657">
    <property type="entry name" value="TRYPTOPHAN RNA-BINDING ATTENUATOR PROTEIN-LIKE PROTEIN"/>
    <property type="match status" value="1"/>
</dbReference>
<keyword evidence="1" id="KW-0496">Mitochondrion</keyword>
<protein>
    <recommendedName>
        <fullName evidence="1">Altered inheritance of mitochondria protein 24, mitochondrial</fullName>
    </recommendedName>
</protein>
<evidence type="ECO:0000313" key="3">
    <source>
        <dbReference type="Proteomes" id="UP000766486"/>
    </source>
</evidence>
<evidence type="ECO:0000256" key="1">
    <source>
        <dbReference type="RuleBase" id="RU363045"/>
    </source>
</evidence>
<proteinExistence type="inferred from homology"/>
<dbReference type="InterPro" id="IPR002838">
    <property type="entry name" value="AIM24"/>
</dbReference>
<name>A0ABY6U6H8_BIOOC</name>
<evidence type="ECO:0000313" key="2">
    <source>
        <dbReference type="EMBL" id="VUC26709.1"/>
    </source>
</evidence>
<organism evidence="2 3">
    <name type="scientific">Bionectria ochroleuca</name>
    <name type="common">Gliocladium roseum</name>
    <dbReference type="NCBI Taxonomy" id="29856"/>
    <lineage>
        <taxon>Eukaryota</taxon>
        <taxon>Fungi</taxon>
        <taxon>Dikarya</taxon>
        <taxon>Ascomycota</taxon>
        <taxon>Pezizomycotina</taxon>
        <taxon>Sordariomycetes</taxon>
        <taxon>Hypocreomycetidae</taxon>
        <taxon>Hypocreales</taxon>
        <taxon>Bionectriaceae</taxon>
        <taxon>Clonostachys</taxon>
    </lineage>
</organism>
<sequence length="241" mass="26804">MSYSEKTQPPAYEGASKRIGQYERAGHFEGGSYTINYRDSSSTLTISLHGNSRFTSRIESLIHMSKGIEVDHADKYSLKPQERDGWTRYMTFSGPGTATLGPDILGDIIALPIDSATDRQQWSVRTALTLASTEGVTGSLVKKEFSIGMFHEQEFNHYTLQGRGVFWFRTYGIAERVDLGPDETQIVGTGHLVAWTNCSLSPVKLGGKRPSFLEVKGPGTFYVQARTIENWIDLAKWASSH</sequence>
<gene>
    <name evidence="2" type="ORF">CLO192961_LOCUS194059</name>
</gene>
<keyword evidence="3" id="KW-1185">Reference proteome</keyword>
<dbReference type="Proteomes" id="UP000766486">
    <property type="component" value="Unassembled WGS sequence"/>
</dbReference>